<organism evidence="1">
    <name type="scientific">Siphoviridae sp. ctCeQ13</name>
    <dbReference type="NCBI Taxonomy" id="2825380"/>
    <lineage>
        <taxon>Viruses</taxon>
        <taxon>Duplodnaviria</taxon>
        <taxon>Heunggongvirae</taxon>
        <taxon>Uroviricota</taxon>
        <taxon>Caudoviricetes</taxon>
    </lineage>
</organism>
<evidence type="ECO:0000313" key="1">
    <source>
        <dbReference type="EMBL" id="DAE03993.1"/>
    </source>
</evidence>
<protein>
    <submittedName>
        <fullName evidence="1">Uncharacterized protein</fullName>
    </submittedName>
</protein>
<reference evidence="1" key="1">
    <citation type="journal article" date="2021" name="Proc. Natl. Acad. Sci. U.S.A.">
        <title>A Catalog of Tens of Thousands of Viruses from Human Metagenomes Reveals Hidden Associations with Chronic Diseases.</title>
        <authorList>
            <person name="Tisza M.J."/>
            <person name="Buck C.B."/>
        </authorList>
    </citation>
    <scope>NUCLEOTIDE SEQUENCE</scope>
    <source>
        <strain evidence="1">CtCeQ13</strain>
    </source>
</reference>
<sequence>MKKYIIKNADGSEQTVMRAVYESCEEAGASMMNYIRYHNENCDADNYLSPFDFILEEVYVKDVNETVTDFNSARKALGLKPNVAYIPKSGDVKRLVTDINPKHIEALIAINKLFTIAEAWNNEDGFVPNFSDMEQDSWFPLFKHKKDATGLVFAYSCNAWSCLLTDEYVVIVGSRLCFKSSERAAQFGKQFVDLYNKVFL</sequence>
<accession>A0A8S5PC88</accession>
<dbReference type="EMBL" id="BK015381">
    <property type="protein sequence ID" value="DAE03993.1"/>
    <property type="molecule type" value="Genomic_DNA"/>
</dbReference>
<name>A0A8S5PC88_9CAUD</name>
<proteinExistence type="predicted"/>